<evidence type="ECO:0008006" key="4">
    <source>
        <dbReference type="Google" id="ProtNLM"/>
    </source>
</evidence>
<keyword evidence="1" id="KW-0732">Signal</keyword>
<dbReference type="Proteomes" id="UP000593571">
    <property type="component" value="Unassembled WGS sequence"/>
</dbReference>
<reference evidence="2 3" key="1">
    <citation type="journal article" date="2020" name="Nature">
        <title>Six reference-quality genomes reveal evolution of bat adaptations.</title>
        <authorList>
            <person name="Jebb D."/>
            <person name="Huang Z."/>
            <person name="Pippel M."/>
            <person name="Hughes G.M."/>
            <person name="Lavrichenko K."/>
            <person name="Devanna P."/>
            <person name="Winkler S."/>
            <person name="Jermiin L.S."/>
            <person name="Skirmuntt E.C."/>
            <person name="Katzourakis A."/>
            <person name="Burkitt-Gray L."/>
            <person name="Ray D.A."/>
            <person name="Sullivan K.A.M."/>
            <person name="Roscito J.G."/>
            <person name="Kirilenko B.M."/>
            <person name="Davalos L.M."/>
            <person name="Corthals A.P."/>
            <person name="Power M.L."/>
            <person name="Jones G."/>
            <person name="Ransome R.D."/>
            <person name="Dechmann D.K.N."/>
            <person name="Locatelli A.G."/>
            <person name="Puechmaille S.J."/>
            <person name="Fedrigo O."/>
            <person name="Jarvis E.D."/>
            <person name="Hiller M."/>
            <person name="Vernes S.C."/>
            <person name="Myers E.W."/>
            <person name="Teeling E.C."/>
        </authorList>
    </citation>
    <scope>NUCLEOTIDE SEQUENCE [LARGE SCALE GENOMIC DNA]</scope>
    <source>
        <strain evidence="2">MRouAeg1</strain>
        <tissue evidence="2">Muscle</tissue>
    </source>
</reference>
<evidence type="ECO:0000256" key="1">
    <source>
        <dbReference type="SAM" id="SignalP"/>
    </source>
</evidence>
<sequence length="120" mass="13316">MFSLILSRLCLFLFIFITPIQVEANIILPLAQCRSLLTSPLVSTSASLQSAFCSVVRILFAKYPSSPCRNTLLPSLAWPVPSLVWLWPTSQHPPLTVFPESQHSSHTGRSSSLYTDFCSC</sequence>
<dbReference type="EMBL" id="JACASE010000010">
    <property type="protein sequence ID" value="KAF6431620.1"/>
    <property type="molecule type" value="Genomic_DNA"/>
</dbReference>
<protein>
    <recommendedName>
        <fullName evidence="4">Secreted protein</fullName>
    </recommendedName>
</protein>
<comment type="caution">
    <text evidence="2">The sequence shown here is derived from an EMBL/GenBank/DDBJ whole genome shotgun (WGS) entry which is preliminary data.</text>
</comment>
<gene>
    <name evidence="2" type="ORF">HJG63_008131</name>
</gene>
<proteinExistence type="predicted"/>
<evidence type="ECO:0000313" key="3">
    <source>
        <dbReference type="Proteomes" id="UP000593571"/>
    </source>
</evidence>
<feature type="chain" id="PRO_5029480013" description="Secreted protein" evidence="1">
    <location>
        <begin position="25"/>
        <end position="120"/>
    </location>
</feature>
<feature type="signal peptide" evidence="1">
    <location>
        <begin position="1"/>
        <end position="24"/>
    </location>
</feature>
<organism evidence="2 3">
    <name type="scientific">Rousettus aegyptiacus</name>
    <name type="common">Egyptian fruit bat</name>
    <name type="synonym">Pteropus aegyptiacus</name>
    <dbReference type="NCBI Taxonomy" id="9407"/>
    <lineage>
        <taxon>Eukaryota</taxon>
        <taxon>Metazoa</taxon>
        <taxon>Chordata</taxon>
        <taxon>Craniata</taxon>
        <taxon>Vertebrata</taxon>
        <taxon>Euteleostomi</taxon>
        <taxon>Mammalia</taxon>
        <taxon>Eutheria</taxon>
        <taxon>Laurasiatheria</taxon>
        <taxon>Chiroptera</taxon>
        <taxon>Yinpterochiroptera</taxon>
        <taxon>Pteropodoidea</taxon>
        <taxon>Pteropodidae</taxon>
        <taxon>Rousettinae</taxon>
        <taxon>Rousettus</taxon>
    </lineage>
</organism>
<accession>A0A7J8E8E3</accession>
<name>A0A7J8E8E3_ROUAE</name>
<keyword evidence="3" id="KW-1185">Reference proteome</keyword>
<dbReference type="AlphaFoldDB" id="A0A7J8E8E3"/>
<evidence type="ECO:0000313" key="2">
    <source>
        <dbReference type="EMBL" id="KAF6431620.1"/>
    </source>
</evidence>